<dbReference type="RefSeq" id="WP_121978492.1">
    <property type="nucleotide sequence ID" value="NZ_JBHTLH010000042.1"/>
</dbReference>
<dbReference type="NCBIfam" id="TIGR00152">
    <property type="entry name" value="dephospho-CoA kinase"/>
    <property type="match status" value="1"/>
</dbReference>
<keyword evidence="1 3" id="KW-0547">Nucleotide-binding</keyword>
<comment type="subcellular location">
    <subcellularLocation>
        <location evidence="3">Cytoplasm</location>
    </subcellularLocation>
</comment>
<comment type="similarity">
    <text evidence="3">Belongs to the CoaE family.</text>
</comment>
<sequence length="197" mass="22162">MAKVIGLTGGIATGKSTVSHYLQTQGVPIIDADIIAHQVQAPGEDGLAAIVNEFGPTVLDADQKLDRKLLGKLVFHQPSRLKRLVQVMDPFIRREIVSRLSEYQSEKIVILDAPTLFENGYTYLTDSILVVYCEPVVQMKRLRQRNHLTISQASARIKSQWPLQTKCELADTIIYNSGSVAQTNKQVEKWLRNELKY</sequence>
<dbReference type="HAMAP" id="MF_00376">
    <property type="entry name" value="Dephospho_CoA_kinase"/>
    <property type="match status" value="1"/>
</dbReference>
<dbReference type="PROSITE" id="PS51219">
    <property type="entry name" value="DPCK"/>
    <property type="match status" value="1"/>
</dbReference>
<dbReference type="GO" id="GO:0004140">
    <property type="term" value="F:dephospho-CoA kinase activity"/>
    <property type="evidence" value="ECO:0007669"/>
    <property type="project" value="UniProtKB-EC"/>
</dbReference>
<reference evidence="6" key="1">
    <citation type="journal article" date="2019" name="Int. J. Syst. Evol. Microbiol.">
        <title>The Global Catalogue of Microorganisms (GCM) 10K type strain sequencing project: providing services to taxonomists for standard genome sequencing and annotation.</title>
        <authorList>
            <consortium name="The Broad Institute Genomics Platform"/>
            <consortium name="The Broad Institute Genome Sequencing Center for Infectious Disease"/>
            <person name="Wu L."/>
            <person name="Ma J."/>
        </authorList>
    </citation>
    <scope>NUCLEOTIDE SEQUENCE [LARGE SCALE GENOMIC DNA]</scope>
    <source>
        <strain evidence="6">CCUG 71848</strain>
    </source>
</reference>
<evidence type="ECO:0000256" key="4">
    <source>
        <dbReference type="NCBIfam" id="TIGR00152"/>
    </source>
</evidence>
<organism evidence="5 6">
    <name type="scientific">Lentilactobacillus raoultii</name>
    <dbReference type="NCBI Taxonomy" id="1987503"/>
    <lineage>
        <taxon>Bacteria</taxon>
        <taxon>Bacillati</taxon>
        <taxon>Bacillota</taxon>
        <taxon>Bacilli</taxon>
        <taxon>Lactobacillales</taxon>
        <taxon>Lactobacillaceae</taxon>
        <taxon>Lentilactobacillus</taxon>
    </lineage>
</organism>
<dbReference type="SUPFAM" id="SSF52540">
    <property type="entry name" value="P-loop containing nucleoside triphosphate hydrolases"/>
    <property type="match status" value="1"/>
</dbReference>
<comment type="function">
    <text evidence="3">Catalyzes the phosphorylation of the 3'-hydroxyl group of dephosphocoenzyme A to form coenzyme A.</text>
</comment>
<name>A0ABW3PQY0_9LACO</name>
<keyword evidence="6" id="KW-1185">Reference proteome</keyword>
<dbReference type="Proteomes" id="UP001597156">
    <property type="component" value="Unassembled WGS sequence"/>
</dbReference>
<evidence type="ECO:0000313" key="6">
    <source>
        <dbReference type="Proteomes" id="UP001597156"/>
    </source>
</evidence>
<dbReference type="EC" id="2.7.1.24" evidence="3 4"/>
<keyword evidence="3" id="KW-0963">Cytoplasm</keyword>
<evidence type="ECO:0000256" key="1">
    <source>
        <dbReference type="ARBA" id="ARBA00022741"/>
    </source>
</evidence>
<dbReference type="Gene3D" id="3.40.50.300">
    <property type="entry name" value="P-loop containing nucleotide triphosphate hydrolases"/>
    <property type="match status" value="1"/>
</dbReference>
<dbReference type="InterPro" id="IPR027417">
    <property type="entry name" value="P-loop_NTPase"/>
</dbReference>
<dbReference type="PANTHER" id="PTHR10695:SF46">
    <property type="entry name" value="BIFUNCTIONAL COENZYME A SYNTHASE-RELATED"/>
    <property type="match status" value="1"/>
</dbReference>
<evidence type="ECO:0000313" key="5">
    <source>
        <dbReference type="EMBL" id="MFD1126092.1"/>
    </source>
</evidence>
<feature type="binding site" evidence="3">
    <location>
        <begin position="12"/>
        <end position="17"/>
    </location>
    <ligand>
        <name>ATP</name>
        <dbReference type="ChEBI" id="CHEBI:30616"/>
    </ligand>
</feature>
<comment type="pathway">
    <text evidence="3">Cofactor biosynthesis; coenzyme A biosynthesis; CoA from (R)-pantothenate: step 5/5.</text>
</comment>
<protein>
    <recommendedName>
        <fullName evidence="3 4">Dephospho-CoA kinase</fullName>
        <ecNumber evidence="3 4">2.7.1.24</ecNumber>
    </recommendedName>
    <alternativeName>
        <fullName evidence="3">Dephosphocoenzyme A kinase</fullName>
    </alternativeName>
</protein>
<comment type="caution">
    <text evidence="5">The sequence shown here is derived from an EMBL/GenBank/DDBJ whole genome shotgun (WGS) entry which is preliminary data.</text>
</comment>
<dbReference type="Pfam" id="PF01121">
    <property type="entry name" value="CoaE"/>
    <property type="match status" value="1"/>
</dbReference>
<dbReference type="PANTHER" id="PTHR10695">
    <property type="entry name" value="DEPHOSPHO-COA KINASE-RELATED"/>
    <property type="match status" value="1"/>
</dbReference>
<proteinExistence type="inferred from homology"/>
<evidence type="ECO:0000256" key="3">
    <source>
        <dbReference type="HAMAP-Rule" id="MF_00376"/>
    </source>
</evidence>
<dbReference type="EMBL" id="JBHTLH010000042">
    <property type="protein sequence ID" value="MFD1126092.1"/>
    <property type="molecule type" value="Genomic_DNA"/>
</dbReference>
<keyword evidence="2 3" id="KW-0067">ATP-binding</keyword>
<dbReference type="InterPro" id="IPR001977">
    <property type="entry name" value="Depp_CoAkinase"/>
</dbReference>
<keyword evidence="3" id="KW-0173">Coenzyme A biosynthesis</keyword>
<comment type="catalytic activity">
    <reaction evidence="3">
        <text>3'-dephospho-CoA + ATP = ADP + CoA + H(+)</text>
        <dbReference type="Rhea" id="RHEA:18245"/>
        <dbReference type="ChEBI" id="CHEBI:15378"/>
        <dbReference type="ChEBI" id="CHEBI:30616"/>
        <dbReference type="ChEBI" id="CHEBI:57287"/>
        <dbReference type="ChEBI" id="CHEBI:57328"/>
        <dbReference type="ChEBI" id="CHEBI:456216"/>
        <dbReference type="EC" id="2.7.1.24"/>
    </reaction>
</comment>
<gene>
    <name evidence="3 5" type="primary">coaE</name>
    <name evidence="5" type="ORF">ACFQ22_12095</name>
</gene>
<keyword evidence="3 5" id="KW-0808">Transferase</keyword>
<accession>A0ABW3PQY0</accession>
<dbReference type="CDD" id="cd02022">
    <property type="entry name" value="DPCK"/>
    <property type="match status" value="1"/>
</dbReference>
<evidence type="ECO:0000256" key="2">
    <source>
        <dbReference type="ARBA" id="ARBA00022840"/>
    </source>
</evidence>
<keyword evidence="3 5" id="KW-0418">Kinase</keyword>